<evidence type="ECO:0000313" key="3">
    <source>
        <dbReference type="EMBL" id="KAL0435423.1"/>
    </source>
</evidence>
<evidence type="ECO:0008006" key="4">
    <source>
        <dbReference type="Google" id="ProtNLM"/>
    </source>
</evidence>
<evidence type="ECO:0000256" key="2">
    <source>
        <dbReference type="SAM" id="MobiDB-lite"/>
    </source>
</evidence>
<keyword evidence="1" id="KW-0175">Coiled coil</keyword>
<protein>
    <recommendedName>
        <fullName evidence="4">Retrotransposon gag domain-containing protein</fullName>
    </recommendedName>
</protein>
<dbReference type="EMBL" id="JACGWJ010000002">
    <property type="protein sequence ID" value="KAL0435423.1"/>
    <property type="molecule type" value="Genomic_DNA"/>
</dbReference>
<name>A0AAW2W203_SESRA</name>
<feature type="region of interest" description="Disordered" evidence="2">
    <location>
        <begin position="223"/>
        <end position="274"/>
    </location>
</feature>
<evidence type="ECO:0000256" key="1">
    <source>
        <dbReference type="SAM" id="Coils"/>
    </source>
</evidence>
<reference evidence="3" key="1">
    <citation type="submission" date="2020-06" db="EMBL/GenBank/DDBJ databases">
        <authorList>
            <person name="Li T."/>
            <person name="Hu X."/>
            <person name="Zhang T."/>
            <person name="Song X."/>
            <person name="Zhang H."/>
            <person name="Dai N."/>
            <person name="Sheng W."/>
            <person name="Hou X."/>
            <person name="Wei L."/>
        </authorList>
    </citation>
    <scope>NUCLEOTIDE SEQUENCE</scope>
    <source>
        <strain evidence="3">G02</strain>
        <tissue evidence="3">Leaf</tissue>
    </source>
</reference>
<gene>
    <name evidence="3" type="ORF">Sradi_0250200</name>
</gene>
<dbReference type="PANTHER" id="PTHR33437">
    <property type="entry name" value="OS06G0361200 PROTEIN"/>
    <property type="match status" value="1"/>
</dbReference>
<proteinExistence type="predicted"/>
<accession>A0AAW2W203</accession>
<feature type="compositionally biased region" description="Polar residues" evidence="2">
    <location>
        <begin position="265"/>
        <end position="274"/>
    </location>
</feature>
<dbReference type="AlphaFoldDB" id="A0AAW2W203"/>
<feature type="coiled-coil region" evidence="1">
    <location>
        <begin position="4"/>
        <end position="38"/>
    </location>
</feature>
<comment type="caution">
    <text evidence="3">The sequence shown here is derived from an EMBL/GenBank/DDBJ whole genome shotgun (WGS) entry which is preliminary data.</text>
</comment>
<dbReference type="PANTHER" id="PTHR33437:SF2">
    <property type="entry name" value="OS06G0361200 PROTEIN"/>
    <property type="match status" value="1"/>
</dbReference>
<organism evidence="3">
    <name type="scientific">Sesamum radiatum</name>
    <name type="common">Black benniseed</name>
    <dbReference type="NCBI Taxonomy" id="300843"/>
    <lineage>
        <taxon>Eukaryota</taxon>
        <taxon>Viridiplantae</taxon>
        <taxon>Streptophyta</taxon>
        <taxon>Embryophyta</taxon>
        <taxon>Tracheophyta</taxon>
        <taxon>Spermatophyta</taxon>
        <taxon>Magnoliopsida</taxon>
        <taxon>eudicotyledons</taxon>
        <taxon>Gunneridae</taxon>
        <taxon>Pentapetalae</taxon>
        <taxon>asterids</taxon>
        <taxon>lamiids</taxon>
        <taxon>Lamiales</taxon>
        <taxon>Pedaliaceae</taxon>
        <taxon>Sesamum</taxon>
    </lineage>
</organism>
<reference evidence="3" key="2">
    <citation type="journal article" date="2024" name="Plant">
        <title>Genomic evolution and insights into agronomic trait innovations of Sesamum species.</title>
        <authorList>
            <person name="Miao H."/>
            <person name="Wang L."/>
            <person name="Qu L."/>
            <person name="Liu H."/>
            <person name="Sun Y."/>
            <person name="Le M."/>
            <person name="Wang Q."/>
            <person name="Wei S."/>
            <person name="Zheng Y."/>
            <person name="Lin W."/>
            <person name="Duan Y."/>
            <person name="Cao H."/>
            <person name="Xiong S."/>
            <person name="Wang X."/>
            <person name="Wei L."/>
            <person name="Li C."/>
            <person name="Ma Q."/>
            <person name="Ju M."/>
            <person name="Zhao R."/>
            <person name="Li G."/>
            <person name="Mu C."/>
            <person name="Tian Q."/>
            <person name="Mei H."/>
            <person name="Zhang T."/>
            <person name="Gao T."/>
            <person name="Zhang H."/>
        </authorList>
    </citation>
    <scope>NUCLEOTIDE SEQUENCE</scope>
    <source>
        <strain evidence="3">G02</strain>
    </source>
</reference>
<sequence>MTDATAMKEQLAQMDQAIANLQKIVEDKDLQIAQLTSNQELANVEEPHDSYKHVSFSDHVENEKEVDKVPSMHDSVQKSTHFETSILADIFKAIYQAHQHLEDADGISATETADGKGNPRQHITHFIETYNNTGTSGYLLVKQFVRSLKENAFDWYVDLEPESIDSRDEMEIFFLSRFYSTHRTMSMVELTNTKQWKDELGIKARNFEELATRAHNMEFSIANHKPKFPIGQKNKKSKDEDFSEPTAKELITPVKFSPSERKSESPQNQHTPRYNSWLALDDKDIANTNAASVTPTNDMHVLENKQETLPSLPAFPPKLRLNSFDSVQMEASISDMEPFTKVESYFGDAKLYLNPNEMQEAIHSKLLTSQLIEEVRSKATSSESNAEEFSKLIIDEVPASRNHKSKNLPTPQYFPMWLG</sequence>